<dbReference type="EMBL" id="QFPP01000042">
    <property type="protein sequence ID" value="PZQ76761.1"/>
    <property type="molecule type" value="Genomic_DNA"/>
</dbReference>
<dbReference type="Proteomes" id="UP000249135">
    <property type="component" value="Unassembled WGS sequence"/>
</dbReference>
<dbReference type="SUPFAM" id="SSF48613">
    <property type="entry name" value="Heme oxygenase-like"/>
    <property type="match status" value="1"/>
</dbReference>
<protein>
    <submittedName>
        <fullName evidence="1">Heme oxygenase</fullName>
    </submittedName>
</protein>
<evidence type="ECO:0000313" key="2">
    <source>
        <dbReference type="Proteomes" id="UP000249135"/>
    </source>
</evidence>
<reference evidence="1 2" key="1">
    <citation type="submission" date="2017-08" db="EMBL/GenBank/DDBJ databases">
        <title>Infants hospitalized years apart are colonized by the same room-sourced microbial strains.</title>
        <authorList>
            <person name="Brooks B."/>
            <person name="Olm M.R."/>
            <person name="Firek B.A."/>
            <person name="Baker R."/>
            <person name="Thomas B.C."/>
            <person name="Morowitz M.J."/>
            <person name="Banfield J.F."/>
        </authorList>
    </citation>
    <scope>NUCLEOTIDE SEQUENCE [LARGE SCALE GENOMIC DNA]</scope>
    <source>
        <strain evidence="1">S2_005_003_R2_41</strain>
    </source>
</reference>
<comment type="caution">
    <text evidence="1">The sequence shown here is derived from an EMBL/GenBank/DDBJ whole genome shotgun (WGS) entry which is preliminary data.</text>
</comment>
<dbReference type="Gene3D" id="1.20.910.10">
    <property type="entry name" value="Heme oxygenase-like"/>
    <property type="match status" value="1"/>
</dbReference>
<dbReference type="CDD" id="cd19166">
    <property type="entry name" value="HemeO-bac"/>
    <property type="match status" value="1"/>
</dbReference>
<evidence type="ECO:0000313" key="1">
    <source>
        <dbReference type="EMBL" id="PZQ76761.1"/>
    </source>
</evidence>
<proteinExistence type="predicted"/>
<name>A0A2W5QE71_VARPD</name>
<accession>A0A2W5QE71</accession>
<organism evidence="1 2">
    <name type="scientific">Variovorax paradoxus</name>
    <dbReference type="NCBI Taxonomy" id="34073"/>
    <lineage>
        <taxon>Bacteria</taxon>
        <taxon>Pseudomonadati</taxon>
        <taxon>Pseudomonadota</taxon>
        <taxon>Betaproteobacteria</taxon>
        <taxon>Burkholderiales</taxon>
        <taxon>Comamonadaceae</taxon>
        <taxon>Variovorax</taxon>
    </lineage>
</organism>
<gene>
    <name evidence="1" type="ORF">DI563_06095</name>
</gene>
<dbReference type="InterPro" id="IPR016084">
    <property type="entry name" value="Haem_Oase-like_multi-hlx"/>
</dbReference>
<sequence length="199" mass="21730">MALPATDIRRVPASAPDPRDALRRATAHLHAEVDANMPLARPNPSLADYRRHLALLADWVRALRALPVDVDRLDDEARRLDADLFECERMLNIPHATPSQSPGRADGATGPFGWGVAYVLEGSRLGGQVMYRRLADTLAPHSLAYLQGAGRETGARWAAFLTELRQHVRTEADIGAACEGAVQAFALLLACHRARERSA</sequence>
<dbReference type="AlphaFoldDB" id="A0A2W5QE71"/>